<dbReference type="InterPro" id="IPR013761">
    <property type="entry name" value="SAM/pointed_sf"/>
</dbReference>
<evidence type="ECO:0000313" key="9">
    <source>
        <dbReference type="ZFIN" id="ZDB-GENE-030131-9960"/>
    </source>
</evidence>
<feature type="domain" description="SAM" evidence="6">
    <location>
        <begin position="1235"/>
        <end position="1299"/>
    </location>
</feature>
<proteinExistence type="predicted"/>
<evidence type="ECO:0000256" key="3">
    <source>
        <dbReference type="PROSITE-ProRule" id="PRU00192"/>
    </source>
</evidence>
<dbReference type="Pfam" id="PF12485">
    <property type="entry name" value="SPIDER"/>
    <property type="match status" value="1"/>
</dbReference>
<feature type="region of interest" description="Disordered" evidence="4">
    <location>
        <begin position="833"/>
        <end position="898"/>
    </location>
</feature>
<dbReference type="GO" id="GO:0036269">
    <property type="term" value="P:swimming behavior"/>
    <property type="evidence" value="ECO:0000315"/>
    <property type="project" value="ZFIN"/>
</dbReference>
<organism evidence="7 8">
    <name type="scientific">Danio rerio</name>
    <name type="common">Zebrafish</name>
    <name type="synonym">Brachydanio rerio</name>
    <dbReference type="NCBI Taxonomy" id="7955"/>
    <lineage>
        <taxon>Eukaryota</taxon>
        <taxon>Metazoa</taxon>
        <taxon>Chordata</taxon>
        <taxon>Craniata</taxon>
        <taxon>Vertebrata</taxon>
        <taxon>Euteleostomi</taxon>
        <taxon>Actinopterygii</taxon>
        <taxon>Neopterygii</taxon>
        <taxon>Teleostei</taxon>
        <taxon>Ostariophysi</taxon>
        <taxon>Cypriniformes</taxon>
        <taxon>Danionidae</taxon>
        <taxon>Danioninae</taxon>
        <taxon>Danio</taxon>
    </lineage>
</organism>
<feature type="region of interest" description="Disordered" evidence="4">
    <location>
        <begin position="399"/>
        <end position="425"/>
    </location>
</feature>
<dbReference type="SUPFAM" id="SSF47769">
    <property type="entry name" value="SAM/Pointed domain"/>
    <property type="match status" value="2"/>
</dbReference>
<feature type="domain" description="SH3" evidence="5">
    <location>
        <begin position="661"/>
        <end position="722"/>
    </location>
</feature>
<dbReference type="Pfam" id="PF26285">
    <property type="entry name" value="SASH1_Homeodomain"/>
    <property type="match status" value="1"/>
</dbReference>
<feature type="compositionally biased region" description="Basic and acidic residues" evidence="4">
    <location>
        <begin position="74"/>
        <end position="96"/>
    </location>
</feature>
<name>A0A8M9PPD1_DANRE</name>
<feature type="compositionally biased region" description="Low complexity" evidence="4">
    <location>
        <begin position="1092"/>
        <end position="1109"/>
    </location>
</feature>
<dbReference type="PROSITE" id="PS50002">
    <property type="entry name" value="SH3"/>
    <property type="match status" value="1"/>
</dbReference>
<dbReference type="Pfam" id="PF00536">
    <property type="entry name" value="SAM_1"/>
    <property type="match status" value="1"/>
</dbReference>
<dbReference type="Proteomes" id="UP000000437">
    <property type="component" value="Chromosome 20"/>
</dbReference>
<keyword evidence="2" id="KW-0597">Phosphoprotein</keyword>
<dbReference type="CDD" id="cd09492">
    <property type="entry name" value="SAM_SASH1_repeat2"/>
    <property type="match status" value="1"/>
</dbReference>
<dbReference type="Gene3D" id="1.10.150.50">
    <property type="entry name" value="Transcription Factor, Ets-1"/>
    <property type="match status" value="2"/>
</dbReference>
<dbReference type="InterPro" id="IPR036028">
    <property type="entry name" value="SH3-like_dom_sf"/>
</dbReference>
<feature type="compositionally biased region" description="Low complexity" evidence="4">
    <location>
        <begin position="612"/>
        <end position="630"/>
    </location>
</feature>
<dbReference type="PANTHER" id="PTHR12301">
    <property type="entry name" value="SAM-DOMAIN, SH3 AND NUCLEAR LOCALIZATION SIGNALS PROTEIN RELATED"/>
    <property type="match status" value="1"/>
</dbReference>
<feature type="region of interest" description="Disordered" evidence="4">
    <location>
        <begin position="245"/>
        <end position="264"/>
    </location>
</feature>
<dbReference type="GO" id="GO:0014002">
    <property type="term" value="P:astrocyte development"/>
    <property type="evidence" value="ECO:0000315"/>
    <property type="project" value="ZFIN"/>
</dbReference>
<evidence type="ECO:0000256" key="4">
    <source>
        <dbReference type="SAM" id="MobiDB-lite"/>
    </source>
</evidence>
<evidence type="ECO:0000313" key="8">
    <source>
        <dbReference type="RefSeq" id="XP_021324111.1"/>
    </source>
</evidence>
<dbReference type="InterPro" id="IPR037630">
    <property type="entry name" value="SASH1_SAM_repeat2"/>
</dbReference>
<evidence type="ECO:0000313" key="7">
    <source>
        <dbReference type="Proteomes" id="UP000000437"/>
    </source>
</evidence>
<evidence type="ECO:0000259" key="6">
    <source>
        <dbReference type="PROSITE" id="PS50105"/>
    </source>
</evidence>
<dbReference type="InterPro" id="IPR051725">
    <property type="entry name" value="SAM-SH3_domain_protein"/>
</dbReference>
<dbReference type="PANTHER" id="PTHR12301:SF3">
    <property type="entry name" value="SAM AND SH3 DOMAIN-CONTAINING PROTEIN 1"/>
    <property type="match status" value="1"/>
</dbReference>
<dbReference type="InterPro" id="IPR037627">
    <property type="entry name" value="SASH1_SAM_repeat1"/>
</dbReference>
<feature type="region of interest" description="Disordered" evidence="4">
    <location>
        <begin position="545"/>
        <end position="667"/>
    </location>
</feature>
<dbReference type="GeneID" id="557132"/>
<dbReference type="InterPro" id="IPR058666">
    <property type="entry name" value="SASH1/NUB1_homeodomain"/>
</dbReference>
<feature type="compositionally biased region" description="Low complexity" evidence="4">
    <location>
        <begin position="399"/>
        <end position="409"/>
    </location>
</feature>
<dbReference type="InterPro" id="IPR001452">
    <property type="entry name" value="SH3_domain"/>
</dbReference>
<dbReference type="Pfam" id="PF07653">
    <property type="entry name" value="SH3_2"/>
    <property type="match status" value="1"/>
</dbReference>
<feature type="compositionally biased region" description="Basic and acidic residues" evidence="4">
    <location>
        <begin position="944"/>
        <end position="997"/>
    </location>
</feature>
<evidence type="ECO:0000259" key="5">
    <source>
        <dbReference type="PROSITE" id="PS50002"/>
    </source>
</evidence>
<accession>A0A8M9PPD1</accession>
<keyword evidence="7" id="KW-1185">Reference proteome</keyword>
<dbReference type="PROSITE" id="PS50105">
    <property type="entry name" value="SAM_DOMAIN"/>
    <property type="match status" value="2"/>
</dbReference>
<feature type="compositionally biased region" description="Polar residues" evidence="4">
    <location>
        <begin position="921"/>
        <end position="931"/>
    </location>
</feature>
<dbReference type="CTD" id="557132"/>
<dbReference type="InterPro" id="IPR001660">
    <property type="entry name" value="SAM"/>
</dbReference>
<reference evidence="8" key="1">
    <citation type="submission" date="2025-08" db="UniProtKB">
        <authorList>
            <consortium name="RefSeq"/>
        </authorList>
    </citation>
    <scope>IDENTIFICATION</scope>
    <source>
        <strain evidence="8">Tuebingen</strain>
        <tissue evidence="8">Fibroblasts and whole tissue</tissue>
    </source>
</reference>
<dbReference type="FunFam" id="2.30.30.40:FF:000021">
    <property type="entry name" value="Putative sam and sh3 domain-containing protein 1"/>
    <property type="match status" value="1"/>
</dbReference>
<dbReference type="RefSeq" id="XP_021324111.1">
    <property type="nucleotide sequence ID" value="XM_021468436.3"/>
</dbReference>
<protein>
    <submittedName>
        <fullName evidence="8">SAM and SH3 domain-containing protein 1a isoform X8</fullName>
    </submittedName>
</protein>
<feature type="compositionally biased region" description="Low complexity" evidence="4">
    <location>
        <begin position="1011"/>
        <end position="1029"/>
    </location>
</feature>
<dbReference type="SUPFAM" id="SSF50044">
    <property type="entry name" value="SH3-domain"/>
    <property type="match status" value="1"/>
</dbReference>
<feature type="compositionally biased region" description="Polar residues" evidence="4">
    <location>
        <begin position="249"/>
        <end position="260"/>
    </location>
</feature>
<dbReference type="InterPro" id="IPR021090">
    <property type="entry name" value="SPIDER"/>
</dbReference>
<feature type="domain" description="SAM" evidence="6">
    <location>
        <begin position="740"/>
        <end position="804"/>
    </location>
</feature>
<dbReference type="CDD" id="cd11967">
    <property type="entry name" value="SH3_SASH1"/>
    <property type="match status" value="1"/>
</dbReference>
<feature type="compositionally biased region" description="Polar residues" evidence="4">
    <location>
        <begin position="49"/>
        <end position="58"/>
    </location>
</feature>
<dbReference type="ZFIN" id="ZDB-GENE-030131-9960">
    <property type="gene designation" value="sash1a"/>
</dbReference>
<dbReference type="InterPro" id="IPR035720">
    <property type="entry name" value="SASH1_SH3"/>
</dbReference>
<gene>
    <name evidence="8 9" type="primary">sash1a</name>
    <name evidence="8" type="synonym">fi33a01</name>
    <name evidence="8" type="synonym">ik:tdsubc_2e1</name>
    <name evidence="8" type="synonym">si:dkey-264g21.1</name>
    <name evidence="8" type="synonym">tdsubc_2e1</name>
    <name evidence="8" type="synonym">wu:fi33a01</name>
    <name evidence="8" type="synonym">xx:tdsubc_2e1</name>
</gene>
<dbReference type="SMART" id="SM00454">
    <property type="entry name" value="SAM"/>
    <property type="match status" value="2"/>
</dbReference>
<feature type="region of interest" description="Disordered" evidence="4">
    <location>
        <begin position="917"/>
        <end position="1125"/>
    </location>
</feature>
<feature type="compositionally biased region" description="Polar residues" evidence="4">
    <location>
        <begin position="581"/>
        <end position="601"/>
    </location>
</feature>
<keyword evidence="1 3" id="KW-0728">SH3 domain</keyword>
<feature type="compositionally biased region" description="Polar residues" evidence="4">
    <location>
        <begin position="879"/>
        <end position="889"/>
    </location>
</feature>
<feature type="compositionally biased region" description="Polar residues" evidence="4">
    <location>
        <begin position="631"/>
        <end position="643"/>
    </location>
</feature>
<evidence type="ECO:0000256" key="2">
    <source>
        <dbReference type="ARBA" id="ARBA00022553"/>
    </source>
</evidence>
<dbReference type="CDD" id="cd09559">
    <property type="entry name" value="SAM_SASH1_repeat1"/>
    <property type="match status" value="1"/>
</dbReference>
<dbReference type="Gene3D" id="2.30.30.40">
    <property type="entry name" value="SH3 Domains"/>
    <property type="match status" value="1"/>
</dbReference>
<feature type="region of interest" description="Disordered" evidence="4">
    <location>
        <begin position="33"/>
        <end position="98"/>
    </location>
</feature>
<dbReference type="FunFam" id="1.10.150.50:FF:000024">
    <property type="entry name" value="Putative sam and sh3 domain-containing protein 1"/>
    <property type="match status" value="1"/>
</dbReference>
<sequence>MDGSLGNIDDLAQEYSEYYNTYFSDVSDRMEELRKRQVSQELDMEKSDTSLNSSQLRSDIQDSFGFSSEVSTPEAERKISLHKSSSEDGSGKWDNKKKNKSFWQNFRKSQKGVTRQASKGEDIGYVASEITMSDEERIQLMMMVKEKMITVEEALSRSVEQSDDEQEDSVKFKRLHKLVNSTRRVRKKLIKVDDSKRHGSQDSLSLDAAPICDDINALYAEIHKKPAKCTDSSLSSLAQEQLSLDGDTDSLNTSPSTSSLDAWKPAHKLVKAPSTHPHGLIRPARKSSAGSGLGVAGGSGSSFSELDGLGDDNAKVSRSVTDGEMRKALSSLSHGVSTDSVYAFYGLTRPRPKPHPLLVSLDDINNTKRPPVSMWQRNKPDPNYAYSTKHLLYQRSCNAPKTAPSSTLPASPPTRELPLAKEKGKSCGSGVVGSWLFPPRRLKGRTAVSELNITYVVERSLYGHLNWTGLVRPITLSKADRRWLLEDERDANRKWASSMDRCTKRVLLRIQQKSRTCSFGGFDLSNRSLHVVNTAEPSEQEALYRDGVKSPTTSRISLGKKVKSVKETMRKRMSKKYVGSLSEQSSPDGTPSCPQSPQPDTDSLEKPKLKAGGSVESLRSSLSGQSSMSGQTVSTTDSSASNRESVRSEDGDDEEPPYRGPFCGRARVHTDFTPSPYDTDSLKLKRGDVIDIISKPPMGTWMGLLNNKVGTFKFIYVDVLAEEEEKPKRAVRRRKKGRPPKPSSVEELLERINLKEHMPTFLFNGYEDLDTFKLLEEEDLDELNIKDPQHRAVLMTAVELLQDYDSSSDPERSGLSGSQEKLLCEGHGLMADSPRDSGCYESNENLENGKSRKASRHSRGSSGFDCGDVKSPDYPTLPMTRSTEALQQQAKKERKFSKTFLPRPMKGFNLRNLGLKKGSAAAQTSRISLSRSCEELDSPQETPDSWKRSHSLGDIHWEQAFDQRKDQQGSEDRGRLESSTKEMKADLVDSKQDEKTNMAKRQTGSLQRPAVPTQLPVSPVSSLPASQSLFRQPVSAPTSPAPRTHPKKPPIPPPVPAKKSKERLPNGLRHPPLVLSGSVPNTPTLPPKPIYSPTTPSPSEGTPSTPASPGESAAPLSPPWLSDLPESACPQIHGAKIALSRKISHAKMLDLETLLEDRMHSEGIDLKEEPYSDKHGRCGIPQLLVQRYSEDFQQPAKDVASSLDQIRVKQLRKEHRMAIPSGGLTDMCRKPVSLVHVSSVSDWLVSIGMPMYSAPLLAAGFDTLSRVSSLNEAQARDAGLKEEHHIRILLSEAQLVSAASSGQS</sequence>
<feature type="region of interest" description="Disordered" evidence="4">
    <location>
        <begin position="273"/>
        <end position="297"/>
    </location>
</feature>
<dbReference type="AGR" id="ZFIN:ZDB-GENE-030131-9960"/>
<evidence type="ECO:0000256" key="1">
    <source>
        <dbReference type="ARBA" id="ARBA00022443"/>
    </source>
</evidence>